<evidence type="ECO:0000256" key="2">
    <source>
        <dbReference type="ARBA" id="ARBA00008017"/>
    </source>
</evidence>
<evidence type="ECO:0000256" key="5">
    <source>
        <dbReference type="ARBA" id="ARBA00022989"/>
    </source>
</evidence>
<dbReference type="InterPro" id="IPR023408">
    <property type="entry name" value="MscS_beta-dom_sf"/>
</dbReference>
<evidence type="ECO:0000313" key="12">
    <source>
        <dbReference type="Proteomes" id="UP001464891"/>
    </source>
</evidence>
<comment type="caution">
    <text evidence="11">The sequence shown here is derived from an EMBL/GenBank/DDBJ whole genome shotgun (WGS) entry which is preliminary data.</text>
</comment>
<dbReference type="EMBL" id="JAMPKM010000003">
    <property type="protein sequence ID" value="MEP0816911.1"/>
    <property type="molecule type" value="Genomic_DNA"/>
</dbReference>
<feature type="region of interest" description="Disordered" evidence="7">
    <location>
        <begin position="259"/>
        <end position="278"/>
    </location>
</feature>
<dbReference type="InterPro" id="IPR011066">
    <property type="entry name" value="MscS_channel_C_sf"/>
</dbReference>
<keyword evidence="3" id="KW-1003">Cell membrane</keyword>
<evidence type="ECO:0000259" key="10">
    <source>
        <dbReference type="Pfam" id="PF21088"/>
    </source>
</evidence>
<keyword evidence="6 8" id="KW-0472">Membrane</keyword>
<evidence type="ECO:0000256" key="1">
    <source>
        <dbReference type="ARBA" id="ARBA00004651"/>
    </source>
</evidence>
<name>A0ABV0J555_9CYAN</name>
<evidence type="ECO:0000256" key="8">
    <source>
        <dbReference type="SAM" id="Phobius"/>
    </source>
</evidence>
<organism evidence="11 12">
    <name type="scientific">Trichocoleus desertorum GB2-A4</name>
    <dbReference type="NCBI Taxonomy" id="2933944"/>
    <lineage>
        <taxon>Bacteria</taxon>
        <taxon>Bacillati</taxon>
        <taxon>Cyanobacteriota</taxon>
        <taxon>Cyanophyceae</taxon>
        <taxon>Leptolyngbyales</taxon>
        <taxon>Trichocoleusaceae</taxon>
        <taxon>Trichocoleus</taxon>
    </lineage>
</organism>
<feature type="domain" description="Mechanosensitive ion channel MscS" evidence="9">
    <location>
        <begin position="114"/>
        <end position="180"/>
    </location>
</feature>
<evidence type="ECO:0000259" key="9">
    <source>
        <dbReference type="Pfam" id="PF00924"/>
    </source>
</evidence>
<proteinExistence type="inferred from homology"/>
<dbReference type="Pfam" id="PF00924">
    <property type="entry name" value="MS_channel_2nd"/>
    <property type="match status" value="1"/>
</dbReference>
<feature type="transmembrane region" description="Helical" evidence="8">
    <location>
        <begin position="69"/>
        <end position="92"/>
    </location>
</feature>
<dbReference type="InterPro" id="IPR006685">
    <property type="entry name" value="MscS_channel_2nd"/>
</dbReference>
<evidence type="ECO:0000256" key="6">
    <source>
        <dbReference type="ARBA" id="ARBA00023136"/>
    </source>
</evidence>
<evidence type="ECO:0000256" key="3">
    <source>
        <dbReference type="ARBA" id="ARBA00022475"/>
    </source>
</evidence>
<accession>A0ABV0J555</accession>
<keyword evidence="5 8" id="KW-1133">Transmembrane helix</keyword>
<comment type="similarity">
    <text evidence="2">Belongs to the MscS (TC 1.A.23) family.</text>
</comment>
<evidence type="ECO:0000313" key="11">
    <source>
        <dbReference type="EMBL" id="MEP0816911.1"/>
    </source>
</evidence>
<dbReference type="InterPro" id="IPR011014">
    <property type="entry name" value="MscS_channel_TM-2"/>
</dbReference>
<dbReference type="PANTHER" id="PTHR30221">
    <property type="entry name" value="SMALL-CONDUCTANCE MECHANOSENSITIVE CHANNEL"/>
    <property type="match status" value="1"/>
</dbReference>
<feature type="domain" description="Mechanosensitive ion channel transmembrane helices 2/3" evidence="10">
    <location>
        <begin position="76"/>
        <end position="113"/>
    </location>
</feature>
<dbReference type="Gene3D" id="1.10.287.1260">
    <property type="match status" value="1"/>
</dbReference>
<dbReference type="InterPro" id="IPR049142">
    <property type="entry name" value="MS_channel_1st"/>
</dbReference>
<evidence type="ECO:0000256" key="7">
    <source>
        <dbReference type="SAM" id="MobiDB-lite"/>
    </source>
</evidence>
<sequence>MTFSTLPMTVLLAAVTPQVAQNLIELAFDIVPRVFGAIGILVLTRLAIGLVGRVMRRTLNRTEPTIRKFLVQASEIITLVVGISAALTALAIPTATLVTVVGAAGLAIGLALQNTLSHFAAGIMLITFRPFEVGDYVEGAGVFGVVDSIGLFYTTLVTRDNVKITVPNSNLFSGTLKNMTTLGTRRVDLEIDIGDRSIDSTITMLLALVLPHPLVLNDPKPTCHVHSVSPTTTVLYLRPWCAAEAYEQVRSEIQQMVKETLQQPDPDIASDPESEIID</sequence>
<dbReference type="Pfam" id="PF21088">
    <property type="entry name" value="MS_channel_1st"/>
    <property type="match status" value="1"/>
</dbReference>
<feature type="compositionally biased region" description="Acidic residues" evidence="7">
    <location>
        <begin position="268"/>
        <end position="278"/>
    </location>
</feature>
<dbReference type="SUPFAM" id="SSF50182">
    <property type="entry name" value="Sm-like ribonucleoproteins"/>
    <property type="match status" value="1"/>
</dbReference>
<protein>
    <submittedName>
        <fullName evidence="11">Mechanosensitive ion channel family protein</fullName>
    </submittedName>
</protein>
<dbReference type="InterPro" id="IPR008910">
    <property type="entry name" value="MSC_TM_helix"/>
</dbReference>
<feature type="transmembrane region" description="Helical" evidence="8">
    <location>
        <begin position="30"/>
        <end position="48"/>
    </location>
</feature>
<dbReference type="InterPro" id="IPR045275">
    <property type="entry name" value="MscS_archaea/bacteria_type"/>
</dbReference>
<dbReference type="Gene3D" id="2.30.30.60">
    <property type="match status" value="1"/>
</dbReference>
<keyword evidence="4 8" id="KW-0812">Transmembrane</keyword>
<dbReference type="SUPFAM" id="SSF82861">
    <property type="entry name" value="Mechanosensitive channel protein MscS (YggB), transmembrane region"/>
    <property type="match status" value="1"/>
</dbReference>
<dbReference type="SUPFAM" id="SSF82689">
    <property type="entry name" value="Mechanosensitive channel protein MscS (YggB), C-terminal domain"/>
    <property type="match status" value="1"/>
</dbReference>
<dbReference type="Pfam" id="PF05552">
    <property type="entry name" value="MS_channel_1st_1"/>
    <property type="match status" value="1"/>
</dbReference>
<dbReference type="PANTHER" id="PTHR30221:SF1">
    <property type="entry name" value="SMALL-CONDUCTANCE MECHANOSENSITIVE CHANNEL"/>
    <property type="match status" value="1"/>
</dbReference>
<reference evidence="11 12" key="1">
    <citation type="submission" date="2022-04" db="EMBL/GenBank/DDBJ databases">
        <title>Positive selection, recombination, and allopatry shape intraspecific diversity of widespread and dominant cyanobacteria.</title>
        <authorList>
            <person name="Wei J."/>
            <person name="Shu W."/>
            <person name="Hu C."/>
        </authorList>
    </citation>
    <scope>NUCLEOTIDE SEQUENCE [LARGE SCALE GENOMIC DNA]</scope>
    <source>
        <strain evidence="11 12">GB2-A4</strain>
    </source>
</reference>
<dbReference type="Gene3D" id="3.30.70.100">
    <property type="match status" value="1"/>
</dbReference>
<gene>
    <name evidence="11" type="ORF">NC998_07360</name>
</gene>
<comment type="subcellular location">
    <subcellularLocation>
        <location evidence="1">Cell membrane</location>
        <topology evidence="1">Multi-pass membrane protein</topology>
    </subcellularLocation>
</comment>
<dbReference type="InterPro" id="IPR010920">
    <property type="entry name" value="LSM_dom_sf"/>
</dbReference>
<dbReference type="RefSeq" id="WP_242017020.1">
    <property type="nucleotide sequence ID" value="NZ_JAMPKM010000003.1"/>
</dbReference>
<evidence type="ECO:0000256" key="4">
    <source>
        <dbReference type="ARBA" id="ARBA00022692"/>
    </source>
</evidence>
<dbReference type="Proteomes" id="UP001464891">
    <property type="component" value="Unassembled WGS sequence"/>
</dbReference>
<keyword evidence="12" id="KW-1185">Reference proteome</keyword>